<organism evidence="2 3">
    <name type="scientific">Candidatus Zambryskibacteria bacterium RIFCSPHIGHO2_01_FULL_46_30</name>
    <dbReference type="NCBI Taxonomy" id="1802739"/>
    <lineage>
        <taxon>Bacteria</taxon>
        <taxon>Candidatus Zambryskiibacteriota</taxon>
    </lineage>
</organism>
<proteinExistence type="predicted"/>
<accession>A0A1G2T2F8</accession>
<gene>
    <name evidence="2" type="ORF">A2665_00255</name>
</gene>
<feature type="chain" id="PRO_5009584535" evidence="1">
    <location>
        <begin position="22"/>
        <end position="108"/>
    </location>
</feature>
<comment type="caution">
    <text evidence="2">The sequence shown here is derived from an EMBL/GenBank/DDBJ whole genome shotgun (WGS) entry which is preliminary data.</text>
</comment>
<protein>
    <submittedName>
        <fullName evidence="2">Uncharacterized protein</fullName>
    </submittedName>
</protein>
<name>A0A1G2T2F8_9BACT</name>
<dbReference type="Proteomes" id="UP000177746">
    <property type="component" value="Unassembled WGS sequence"/>
</dbReference>
<sequence length="108" mass="12052">MKRVAIIVLFLAIFSPLSASANFDALKVIEELLAQTYQMEQTLDAIENGLPMPALVLLSLETKESIDVEEYEAPNETNEEESTDLSQTLMLIQIKITEVALILNSLLR</sequence>
<dbReference type="EMBL" id="MHVI01000016">
    <property type="protein sequence ID" value="OHA91480.1"/>
    <property type="molecule type" value="Genomic_DNA"/>
</dbReference>
<evidence type="ECO:0000256" key="1">
    <source>
        <dbReference type="SAM" id="SignalP"/>
    </source>
</evidence>
<dbReference type="AlphaFoldDB" id="A0A1G2T2F8"/>
<keyword evidence="1" id="KW-0732">Signal</keyword>
<feature type="signal peptide" evidence="1">
    <location>
        <begin position="1"/>
        <end position="21"/>
    </location>
</feature>
<reference evidence="2 3" key="1">
    <citation type="journal article" date="2016" name="Nat. Commun.">
        <title>Thousands of microbial genomes shed light on interconnected biogeochemical processes in an aquifer system.</title>
        <authorList>
            <person name="Anantharaman K."/>
            <person name="Brown C.T."/>
            <person name="Hug L.A."/>
            <person name="Sharon I."/>
            <person name="Castelle C.J."/>
            <person name="Probst A.J."/>
            <person name="Thomas B.C."/>
            <person name="Singh A."/>
            <person name="Wilkins M.J."/>
            <person name="Karaoz U."/>
            <person name="Brodie E.L."/>
            <person name="Williams K.H."/>
            <person name="Hubbard S.S."/>
            <person name="Banfield J.F."/>
        </authorList>
    </citation>
    <scope>NUCLEOTIDE SEQUENCE [LARGE SCALE GENOMIC DNA]</scope>
</reference>
<evidence type="ECO:0000313" key="2">
    <source>
        <dbReference type="EMBL" id="OHA91480.1"/>
    </source>
</evidence>
<evidence type="ECO:0000313" key="3">
    <source>
        <dbReference type="Proteomes" id="UP000177746"/>
    </source>
</evidence>